<proteinExistence type="predicted"/>
<dbReference type="EMBL" id="SXDP01000013">
    <property type="protein sequence ID" value="NEZ47817.1"/>
    <property type="molecule type" value="Genomic_DNA"/>
</dbReference>
<reference evidence="1 2" key="1">
    <citation type="submission" date="2019-04" db="EMBL/GenBank/DDBJ databases">
        <title>Genome sequencing of Clostridium botulinum Groups I-IV and Clostridium butyricum.</title>
        <authorList>
            <person name="Brunt J."/>
            <person name="Van Vliet A.H.M."/>
            <person name="Stringer S.C."/>
            <person name="Carter A.T."/>
            <person name="Peck M.W."/>
        </authorList>
    </citation>
    <scope>NUCLEOTIDE SEQUENCE [LARGE SCALE GENOMIC DNA]</scope>
    <source>
        <strain evidence="1 2">IFR 18/094</strain>
    </source>
</reference>
<protein>
    <submittedName>
        <fullName evidence="1">Uncharacterized protein</fullName>
    </submittedName>
</protein>
<dbReference type="AlphaFoldDB" id="A0A6M0RDC7"/>
<evidence type="ECO:0000313" key="2">
    <source>
        <dbReference type="Proteomes" id="UP000473885"/>
    </source>
</evidence>
<name>A0A6M0RDC7_9CLOT</name>
<dbReference type="Proteomes" id="UP000473885">
    <property type="component" value="Unassembled WGS sequence"/>
</dbReference>
<gene>
    <name evidence="1" type="ORF">FDF74_11555</name>
</gene>
<sequence length="105" mass="12706">MNKRLRKKKGLSKITNEELWDLDYTIAKFILPRLIRFKELVSDNKGIHSYPADLKNMEEWIAILDKMINSFEILKNEFIKNNRENYEKYIEGMNLFAKYISDLWD</sequence>
<accession>A0A6M0RDC7</accession>
<keyword evidence="2" id="KW-1185">Reference proteome</keyword>
<evidence type="ECO:0000313" key="1">
    <source>
        <dbReference type="EMBL" id="NEZ47817.1"/>
    </source>
</evidence>
<dbReference type="RefSeq" id="WP_163249706.1">
    <property type="nucleotide sequence ID" value="NZ_SXDP01000013.1"/>
</dbReference>
<comment type="caution">
    <text evidence="1">The sequence shown here is derived from an EMBL/GenBank/DDBJ whole genome shotgun (WGS) entry which is preliminary data.</text>
</comment>
<organism evidence="1 2">
    <name type="scientific">Clostridium niameyense</name>
    <dbReference type="NCBI Taxonomy" id="1622073"/>
    <lineage>
        <taxon>Bacteria</taxon>
        <taxon>Bacillati</taxon>
        <taxon>Bacillota</taxon>
        <taxon>Clostridia</taxon>
        <taxon>Eubacteriales</taxon>
        <taxon>Clostridiaceae</taxon>
        <taxon>Clostridium</taxon>
    </lineage>
</organism>